<keyword evidence="3 5" id="KW-0378">Hydrolase</keyword>
<comment type="catalytic activity">
    <reaction evidence="4 5">
        <text>[protein]-L-glutamate 5-O-methyl ester + H2O = L-glutamyl-[protein] + methanol + H(+)</text>
        <dbReference type="Rhea" id="RHEA:23236"/>
        <dbReference type="Rhea" id="RHEA-COMP:10208"/>
        <dbReference type="Rhea" id="RHEA-COMP:10311"/>
        <dbReference type="ChEBI" id="CHEBI:15377"/>
        <dbReference type="ChEBI" id="CHEBI:15378"/>
        <dbReference type="ChEBI" id="CHEBI:17790"/>
        <dbReference type="ChEBI" id="CHEBI:29973"/>
        <dbReference type="ChEBI" id="CHEBI:82795"/>
        <dbReference type="EC" id="3.1.1.61"/>
    </reaction>
</comment>
<proteinExistence type="inferred from homology"/>
<evidence type="ECO:0000256" key="1">
    <source>
        <dbReference type="ARBA" id="ARBA00022490"/>
    </source>
</evidence>
<dbReference type="AlphaFoldDB" id="A0A128A333"/>
<protein>
    <recommendedName>
        <fullName evidence="5">Protein-glutamate methylesterase/protein-glutamine glutaminase</fullName>
        <ecNumber evidence="5">3.1.1.61</ecNumber>
        <ecNumber evidence="5">3.5.1.44</ecNumber>
    </recommendedName>
</protein>
<dbReference type="GO" id="GO:0008984">
    <property type="term" value="F:protein-glutamate methylesterase activity"/>
    <property type="evidence" value="ECO:0007669"/>
    <property type="project" value="UniProtKB-UniRule"/>
</dbReference>
<evidence type="ECO:0000313" key="8">
    <source>
        <dbReference type="EMBL" id="CUR51763.1"/>
    </source>
</evidence>
<dbReference type="InterPro" id="IPR000673">
    <property type="entry name" value="Sig_transdc_resp-reg_Me-estase"/>
</dbReference>
<organism evidence="8 9">
    <name type="scientific">Nitrosotalea devaniterrae</name>
    <dbReference type="NCBI Taxonomy" id="1078905"/>
    <lineage>
        <taxon>Archaea</taxon>
        <taxon>Nitrososphaerota</taxon>
        <taxon>Nitrososphaeria</taxon>
        <taxon>Nitrosotaleales</taxon>
        <taxon>Nitrosotaleaceae</taxon>
        <taxon>Nitrosotalea</taxon>
    </lineage>
</organism>
<evidence type="ECO:0000256" key="2">
    <source>
        <dbReference type="ARBA" id="ARBA00022500"/>
    </source>
</evidence>
<keyword evidence="9" id="KW-1185">Reference proteome</keyword>
<dbReference type="GO" id="GO:0050568">
    <property type="term" value="F:protein-glutamine glutaminase activity"/>
    <property type="evidence" value="ECO:0007669"/>
    <property type="project" value="UniProtKB-UniRule"/>
</dbReference>
<dbReference type="EC" id="3.5.1.44" evidence="5"/>
<dbReference type="GO" id="GO:0006935">
    <property type="term" value="P:chemotaxis"/>
    <property type="evidence" value="ECO:0007669"/>
    <property type="project" value="UniProtKB-UniRule"/>
</dbReference>
<evidence type="ECO:0000259" key="7">
    <source>
        <dbReference type="PROSITE" id="PS50122"/>
    </source>
</evidence>
<comment type="PTM">
    <text evidence="5">Phosphorylated by CheA. Phosphorylation of the N-terminal regulatory domain activates the methylesterase activity.</text>
</comment>
<dbReference type="EC" id="3.1.1.61" evidence="5"/>
<dbReference type="Gene3D" id="3.40.50.2300">
    <property type="match status" value="1"/>
</dbReference>
<dbReference type="EMBL" id="LN890280">
    <property type="protein sequence ID" value="CUR51763.1"/>
    <property type="molecule type" value="Genomic_DNA"/>
</dbReference>
<dbReference type="KEGG" id="ndv:NDEV_0998"/>
<name>A0A128A333_9ARCH</name>
<feature type="active site" evidence="5">
    <location>
        <position position="203"/>
    </location>
</feature>
<feature type="active site" evidence="5">
    <location>
        <position position="176"/>
    </location>
</feature>
<dbReference type="PIRSF" id="PIRSF000876">
    <property type="entry name" value="RR_chemtxs_CheB"/>
    <property type="match status" value="1"/>
</dbReference>
<dbReference type="Pfam" id="PF01339">
    <property type="entry name" value="CheB_methylest"/>
    <property type="match status" value="1"/>
</dbReference>
<comment type="catalytic activity">
    <reaction evidence="5">
        <text>L-glutaminyl-[protein] + H2O = L-glutamyl-[protein] + NH4(+)</text>
        <dbReference type="Rhea" id="RHEA:16441"/>
        <dbReference type="Rhea" id="RHEA-COMP:10207"/>
        <dbReference type="Rhea" id="RHEA-COMP:10208"/>
        <dbReference type="ChEBI" id="CHEBI:15377"/>
        <dbReference type="ChEBI" id="CHEBI:28938"/>
        <dbReference type="ChEBI" id="CHEBI:29973"/>
        <dbReference type="ChEBI" id="CHEBI:30011"/>
        <dbReference type="EC" id="3.5.1.44"/>
    </reaction>
</comment>
<feature type="active site" evidence="5">
    <location>
        <position position="296"/>
    </location>
</feature>
<dbReference type="SUPFAM" id="SSF52738">
    <property type="entry name" value="Methylesterase CheB, C-terminal domain"/>
    <property type="match status" value="1"/>
</dbReference>
<dbReference type="CDD" id="cd16432">
    <property type="entry name" value="CheB_Rec"/>
    <property type="match status" value="1"/>
</dbReference>
<dbReference type="SUPFAM" id="SSF52172">
    <property type="entry name" value="CheY-like"/>
    <property type="match status" value="1"/>
</dbReference>
<sequence length="355" mass="38343">MMTASEKNQISVMIVNDSPYMVSLLSDLLSSENHIKIVETARDGLEALRKLRHLSPDIILLDMEMPNMDGLSFIENVNLLPEKDLRIIVVSNYSPSNAKLILDSLELGAVDFISIPPDDPHVVEKLKGALLSKIEVASHSNRDALIPKAISKLKPSKNANTISEGVASTVVVIGASTGAPRIINNILKDIPSDIPAGFLIVQHMNKEFISTFAQRLDTISKLHVKEAVEGDKIMEGTVLLAPGDMHMMVLPSRQIKLDHGPKRFGVRPAVNVTMVSASEVFGASTIGVLLSGMGQDGAFGMKMVKKRCGLTLAQNESSSVVFGMAKAANDLHAVDKMVDADDLAHEIIKVVKQSV</sequence>
<dbReference type="InterPro" id="IPR001789">
    <property type="entry name" value="Sig_transdc_resp-reg_receiver"/>
</dbReference>
<feature type="domain" description="CheB-type methylesterase" evidence="7">
    <location>
        <begin position="164"/>
        <end position="354"/>
    </location>
</feature>
<dbReference type="GO" id="GO:0005737">
    <property type="term" value="C:cytoplasm"/>
    <property type="evidence" value="ECO:0007669"/>
    <property type="project" value="UniProtKB-SubCell"/>
</dbReference>
<dbReference type="PANTHER" id="PTHR42872">
    <property type="entry name" value="PROTEIN-GLUTAMATE METHYLESTERASE/PROTEIN-GLUTAMINE GLUTAMINASE"/>
    <property type="match status" value="1"/>
</dbReference>
<dbReference type="NCBIfam" id="NF001965">
    <property type="entry name" value="PRK00742.1"/>
    <property type="match status" value="1"/>
</dbReference>
<dbReference type="HAMAP" id="MF_00099">
    <property type="entry name" value="CheB_chemtxs"/>
    <property type="match status" value="1"/>
</dbReference>
<dbReference type="PANTHER" id="PTHR42872:SF6">
    <property type="entry name" value="PROTEIN-GLUTAMATE METHYLESTERASE_PROTEIN-GLUTAMINE GLUTAMINASE"/>
    <property type="match status" value="1"/>
</dbReference>
<evidence type="ECO:0000256" key="4">
    <source>
        <dbReference type="ARBA" id="ARBA00048267"/>
    </source>
</evidence>
<evidence type="ECO:0000313" key="9">
    <source>
        <dbReference type="Proteomes" id="UP000196239"/>
    </source>
</evidence>
<dbReference type="Gene3D" id="3.40.50.180">
    <property type="entry name" value="Methylesterase CheB, C-terminal domain"/>
    <property type="match status" value="1"/>
</dbReference>
<dbReference type="Proteomes" id="UP000196239">
    <property type="component" value="Chromosome 1"/>
</dbReference>
<dbReference type="Pfam" id="PF00072">
    <property type="entry name" value="Response_reg"/>
    <property type="match status" value="1"/>
</dbReference>
<keyword evidence="5" id="KW-0597">Phosphoprotein</keyword>
<gene>
    <name evidence="5 8" type="primary">cheB</name>
    <name evidence="8" type="ORF">NDEV_0998</name>
</gene>
<comment type="similarity">
    <text evidence="5">Belongs to the CheB family.</text>
</comment>
<feature type="domain" description="Response regulatory" evidence="6">
    <location>
        <begin position="11"/>
        <end position="130"/>
    </location>
</feature>
<comment type="function">
    <text evidence="5">Involved in chemotaxis. Part of a chemotaxis signal transduction system that modulates chemotaxis in response to various stimuli. Catalyzes the demethylation of specific methylglutamate residues introduced into the chemoreceptors (methyl-accepting chemotaxis proteins or MCP) by CheR. Also mediates the irreversible deamidation of specific glutamine residues to glutamic acid.</text>
</comment>
<dbReference type="CDD" id="cd17541">
    <property type="entry name" value="REC_CheB-like"/>
    <property type="match status" value="1"/>
</dbReference>
<comment type="domain">
    <text evidence="5">Contains a C-terminal catalytic domain, and an N-terminal region which modulates catalytic activity.</text>
</comment>
<accession>A0A128A333</accession>
<comment type="subcellular location">
    <subcellularLocation>
        <location evidence="5">Cytoplasm</location>
    </subcellularLocation>
</comment>
<dbReference type="GO" id="GO:0000156">
    <property type="term" value="F:phosphorelay response regulator activity"/>
    <property type="evidence" value="ECO:0007669"/>
    <property type="project" value="InterPro"/>
</dbReference>
<keyword evidence="1 5" id="KW-0963">Cytoplasm</keyword>
<dbReference type="InterPro" id="IPR008248">
    <property type="entry name" value="CheB-like"/>
</dbReference>
<dbReference type="PROSITE" id="PS50122">
    <property type="entry name" value="CHEB"/>
    <property type="match status" value="1"/>
</dbReference>
<dbReference type="InterPro" id="IPR035909">
    <property type="entry name" value="CheB_C"/>
</dbReference>
<evidence type="ECO:0000259" key="6">
    <source>
        <dbReference type="PROSITE" id="PS50110"/>
    </source>
</evidence>
<keyword evidence="2 5" id="KW-0145">Chemotaxis</keyword>
<dbReference type="SMART" id="SM00448">
    <property type="entry name" value="REC"/>
    <property type="match status" value="1"/>
</dbReference>
<dbReference type="PROSITE" id="PS50110">
    <property type="entry name" value="RESPONSE_REGULATORY"/>
    <property type="match status" value="1"/>
</dbReference>
<evidence type="ECO:0000256" key="3">
    <source>
        <dbReference type="ARBA" id="ARBA00022801"/>
    </source>
</evidence>
<dbReference type="InterPro" id="IPR011006">
    <property type="entry name" value="CheY-like_superfamily"/>
</dbReference>
<evidence type="ECO:0000256" key="5">
    <source>
        <dbReference type="HAMAP-Rule" id="MF_00099"/>
    </source>
</evidence>
<reference evidence="9" key="1">
    <citation type="submission" date="2015-10" db="EMBL/GenBank/DDBJ databases">
        <authorList>
            <person name="Lehtovirta-Morley L.E."/>
            <person name="Vieille C."/>
        </authorList>
    </citation>
    <scope>NUCLEOTIDE SEQUENCE [LARGE SCALE GENOMIC DNA]</scope>
</reference>
<feature type="modified residue" description="4-aspartylphosphate" evidence="5">
    <location>
        <position position="62"/>
    </location>
</feature>